<protein>
    <submittedName>
        <fullName evidence="3">Uncharacterized protein</fullName>
    </submittedName>
</protein>
<dbReference type="PANTHER" id="PTHR34115:SF17">
    <property type="entry name" value="PROTEIN, PUTATIVE-RELATED"/>
    <property type="match status" value="1"/>
</dbReference>
<name>A0AAW1WAW8_RUBAR</name>
<evidence type="ECO:0000313" key="3">
    <source>
        <dbReference type="EMBL" id="KAK9920417.1"/>
    </source>
</evidence>
<evidence type="ECO:0000256" key="2">
    <source>
        <dbReference type="SAM" id="Phobius"/>
    </source>
</evidence>
<evidence type="ECO:0000313" key="4">
    <source>
        <dbReference type="Proteomes" id="UP001457282"/>
    </source>
</evidence>
<gene>
    <name evidence="3" type="ORF">M0R45_028972</name>
</gene>
<sequence length="192" mass="20666">MHLNSLLATKASMTASSDSEASMARSDSDNRSSPHQESSASAGSANIDLSKTTAVHAAYSFIILLLVSLVGLKFLSSGTNPFNTQPWIMFLFITTAFAYFSALLAEITFDGALTTSNLFRYLYLISGAVACELLGFVLVGPFGLLPMNACVFILIVLLRHINQLKQITTTPTQQITQDVESGEIQLTSQSSD</sequence>
<keyword evidence="2" id="KW-1133">Transmembrane helix</keyword>
<feature type="compositionally biased region" description="Polar residues" evidence="1">
    <location>
        <begin position="35"/>
        <end position="44"/>
    </location>
</feature>
<accession>A0AAW1WAW8</accession>
<feature type="region of interest" description="Disordered" evidence="1">
    <location>
        <begin position="11"/>
        <end position="44"/>
    </location>
</feature>
<keyword evidence="2" id="KW-0472">Membrane</keyword>
<feature type="compositionally biased region" description="Polar residues" evidence="1">
    <location>
        <begin position="11"/>
        <end position="20"/>
    </location>
</feature>
<reference evidence="3 4" key="1">
    <citation type="journal article" date="2023" name="G3 (Bethesda)">
        <title>A chromosome-length genome assembly and annotation of blackberry (Rubus argutus, cv. 'Hillquist').</title>
        <authorList>
            <person name="Bruna T."/>
            <person name="Aryal R."/>
            <person name="Dudchenko O."/>
            <person name="Sargent D.J."/>
            <person name="Mead D."/>
            <person name="Buti M."/>
            <person name="Cavallini A."/>
            <person name="Hytonen T."/>
            <person name="Andres J."/>
            <person name="Pham M."/>
            <person name="Weisz D."/>
            <person name="Mascagni F."/>
            <person name="Usai G."/>
            <person name="Natali L."/>
            <person name="Bassil N."/>
            <person name="Fernandez G.E."/>
            <person name="Lomsadze A."/>
            <person name="Armour M."/>
            <person name="Olukolu B."/>
            <person name="Poorten T."/>
            <person name="Britton C."/>
            <person name="Davik J."/>
            <person name="Ashrafi H."/>
            <person name="Aiden E.L."/>
            <person name="Borodovsky M."/>
            <person name="Worthington M."/>
        </authorList>
    </citation>
    <scope>NUCLEOTIDE SEQUENCE [LARGE SCALE GENOMIC DNA]</scope>
    <source>
        <strain evidence="3">PI 553951</strain>
    </source>
</reference>
<feature type="transmembrane region" description="Helical" evidence="2">
    <location>
        <begin position="57"/>
        <end position="75"/>
    </location>
</feature>
<evidence type="ECO:0000256" key="1">
    <source>
        <dbReference type="SAM" id="MobiDB-lite"/>
    </source>
</evidence>
<feature type="transmembrane region" description="Helical" evidence="2">
    <location>
        <begin position="145"/>
        <end position="161"/>
    </location>
</feature>
<proteinExistence type="predicted"/>
<dbReference type="Proteomes" id="UP001457282">
    <property type="component" value="Unassembled WGS sequence"/>
</dbReference>
<dbReference type="EMBL" id="JBEDUW010000006">
    <property type="protein sequence ID" value="KAK9920417.1"/>
    <property type="molecule type" value="Genomic_DNA"/>
</dbReference>
<dbReference type="PANTHER" id="PTHR34115">
    <property type="entry name" value="PROTEIN, PUTATIVE-RELATED"/>
    <property type="match status" value="1"/>
</dbReference>
<dbReference type="AlphaFoldDB" id="A0AAW1WAW8"/>
<comment type="caution">
    <text evidence="3">The sequence shown here is derived from an EMBL/GenBank/DDBJ whole genome shotgun (WGS) entry which is preliminary data.</text>
</comment>
<organism evidence="3 4">
    <name type="scientific">Rubus argutus</name>
    <name type="common">Southern blackberry</name>
    <dbReference type="NCBI Taxonomy" id="59490"/>
    <lineage>
        <taxon>Eukaryota</taxon>
        <taxon>Viridiplantae</taxon>
        <taxon>Streptophyta</taxon>
        <taxon>Embryophyta</taxon>
        <taxon>Tracheophyta</taxon>
        <taxon>Spermatophyta</taxon>
        <taxon>Magnoliopsida</taxon>
        <taxon>eudicotyledons</taxon>
        <taxon>Gunneridae</taxon>
        <taxon>Pentapetalae</taxon>
        <taxon>rosids</taxon>
        <taxon>fabids</taxon>
        <taxon>Rosales</taxon>
        <taxon>Rosaceae</taxon>
        <taxon>Rosoideae</taxon>
        <taxon>Rosoideae incertae sedis</taxon>
        <taxon>Rubus</taxon>
    </lineage>
</organism>
<feature type="transmembrane region" description="Helical" evidence="2">
    <location>
        <begin position="87"/>
        <end position="109"/>
    </location>
</feature>
<keyword evidence="4" id="KW-1185">Reference proteome</keyword>
<dbReference type="InterPro" id="IPR053258">
    <property type="entry name" value="Ca-permeable_cation_channel"/>
</dbReference>
<keyword evidence="2" id="KW-0812">Transmembrane</keyword>